<gene>
    <name evidence="1" type="ORF">C2845_PM04G25790</name>
</gene>
<accession>A0A3L6QMI5</accession>
<comment type="caution">
    <text evidence="1">The sequence shown here is derived from an EMBL/GenBank/DDBJ whole genome shotgun (WGS) entry which is preliminary data.</text>
</comment>
<protein>
    <submittedName>
        <fullName evidence="1">Uncharacterized protein</fullName>
    </submittedName>
</protein>
<keyword evidence="2" id="KW-1185">Reference proteome</keyword>
<organism evidence="1 2">
    <name type="scientific">Panicum miliaceum</name>
    <name type="common">Proso millet</name>
    <name type="synonym">Broomcorn millet</name>
    <dbReference type="NCBI Taxonomy" id="4540"/>
    <lineage>
        <taxon>Eukaryota</taxon>
        <taxon>Viridiplantae</taxon>
        <taxon>Streptophyta</taxon>
        <taxon>Embryophyta</taxon>
        <taxon>Tracheophyta</taxon>
        <taxon>Spermatophyta</taxon>
        <taxon>Magnoliopsida</taxon>
        <taxon>Liliopsida</taxon>
        <taxon>Poales</taxon>
        <taxon>Poaceae</taxon>
        <taxon>PACMAD clade</taxon>
        <taxon>Panicoideae</taxon>
        <taxon>Panicodae</taxon>
        <taxon>Paniceae</taxon>
        <taxon>Panicinae</taxon>
        <taxon>Panicum</taxon>
        <taxon>Panicum sect. Panicum</taxon>
    </lineage>
</organism>
<name>A0A3L6QMI5_PANMI</name>
<dbReference type="Proteomes" id="UP000275267">
    <property type="component" value="Unassembled WGS sequence"/>
</dbReference>
<evidence type="ECO:0000313" key="1">
    <source>
        <dbReference type="EMBL" id="RLM84698.1"/>
    </source>
</evidence>
<evidence type="ECO:0000313" key="2">
    <source>
        <dbReference type="Proteomes" id="UP000275267"/>
    </source>
</evidence>
<dbReference type="AlphaFoldDB" id="A0A3L6QMI5"/>
<proteinExistence type="predicted"/>
<dbReference type="EMBL" id="PQIB02000011">
    <property type="protein sequence ID" value="RLM84698.1"/>
    <property type="molecule type" value="Genomic_DNA"/>
</dbReference>
<sequence>MEMIGDNSDTVLRYTNLKDCRHNGHGLRKLEGIPLRPSCHRGLLMTIAPNVPAQ</sequence>
<reference evidence="2" key="1">
    <citation type="journal article" date="2019" name="Nat. Commun.">
        <title>The genome of broomcorn millet.</title>
        <authorList>
            <person name="Zou C."/>
            <person name="Miki D."/>
            <person name="Li D."/>
            <person name="Tang Q."/>
            <person name="Xiao L."/>
            <person name="Rajput S."/>
            <person name="Deng P."/>
            <person name="Jia W."/>
            <person name="Huang R."/>
            <person name="Zhang M."/>
            <person name="Sun Y."/>
            <person name="Hu J."/>
            <person name="Fu X."/>
            <person name="Schnable P.S."/>
            <person name="Li F."/>
            <person name="Zhang H."/>
            <person name="Feng B."/>
            <person name="Zhu X."/>
            <person name="Liu R."/>
            <person name="Schnable J.C."/>
            <person name="Zhu J.-K."/>
            <person name="Zhang H."/>
        </authorList>
    </citation>
    <scope>NUCLEOTIDE SEQUENCE [LARGE SCALE GENOMIC DNA]</scope>
</reference>